<name>A0ACC0VTC3_9STRA</name>
<gene>
    <name evidence="1" type="ORF">PsorP6_010911</name>
</gene>
<comment type="caution">
    <text evidence="1">The sequence shown here is derived from an EMBL/GenBank/DDBJ whole genome shotgun (WGS) entry which is preliminary data.</text>
</comment>
<accession>A0ACC0VTC3</accession>
<reference evidence="1 2" key="1">
    <citation type="journal article" date="2022" name="bioRxiv">
        <title>The genome of the oomycete Peronosclerospora sorghi, a cosmopolitan pathogen of maize and sorghum, is inflated with dispersed pseudogenes.</title>
        <authorList>
            <person name="Fletcher K."/>
            <person name="Martin F."/>
            <person name="Isakeit T."/>
            <person name="Cavanaugh K."/>
            <person name="Magill C."/>
            <person name="Michelmore R."/>
        </authorList>
    </citation>
    <scope>NUCLEOTIDE SEQUENCE [LARGE SCALE GENOMIC DNA]</scope>
    <source>
        <strain evidence="1">P6</strain>
    </source>
</reference>
<proteinExistence type="predicted"/>
<protein>
    <submittedName>
        <fullName evidence="1">Uncharacterized protein</fullName>
    </submittedName>
</protein>
<keyword evidence="2" id="KW-1185">Reference proteome</keyword>
<organism evidence="1 2">
    <name type="scientific">Peronosclerospora sorghi</name>
    <dbReference type="NCBI Taxonomy" id="230839"/>
    <lineage>
        <taxon>Eukaryota</taxon>
        <taxon>Sar</taxon>
        <taxon>Stramenopiles</taxon>
        <taxon>Oomycota</taxon>
        <taxon>Peronosporomycetes</taxon>
        <taxon>Peronosporales</taxon>
        <taxon>Peronosporaceae</taxon>
        <taxon>Peronosclerospora</taxon>
    </lineage>
</organism>
<dbReference type="Proteomes" id="UP001163321">
    <property type="component" value="Chromosome 6"/>
</dbReference>
<evidence type="ECO:0000313" key="1">
    <source>
        <dbReference type="EMBL" id="KAI9909758.1"/>
    </source>
</evidence>
<sequence length="161" mass="18875">MKKIAEELRKGDVEGLFIVNSHESEKATRLEQQGWEALKDNPAFEVAWKRRDTVFRTELPNTVPLIPDVKVSAGPFEWMVKRKSESVPRKEEFKRIRQLEPDTVEKLEKISNNLAASSERTVRISDAFFRKLHKHAQIRNRVKLVIRAANEIQFHVDFQRI</sequence>
<dbReference type="EMBL" id="CM047585">
    <property type="protein sequence ID" value="KAI9909758.1"/>
    <property type="molecule type" value="Genomic_DNA"/>
</dbReference>
<evidence type="ECO:0000313" key="2">
    <source>
        <dbReference type="Proteomes" id="UP001163321"/>
    </source>
</evidence>